<comment type="caution">
    <text evidence="1">The sequence shown here is derived from an EMBL/GenBank/DDBJ whole genome shotgun (WGS) entry which is preliminary data.</text>
</comment>
<dbReference type="SUPFAM" id="SSF82784">
    <property type="entry name" value="OsmC-like"/>
    <property type="match status" value="1"/>
</dbReference>
<dbReference type="InterPro" id="IPR036102">
    <property type="entry name" value="OsmC/Ohrsf"/>
</dbReference>
<dbReference type="EMBL" id="JAFLNM010000001">
    <property type="protein sequence ID" value="MBO0340097.1"/>
    <property type="molecule type" value="Genomic_DNA"/>
</dbReference>
<reference evidence="1 2" key="1">
    <citation type="submission" date="2021-03" db="EMBL/GenBank/DDBJ databases">
        <title>Muricauda lutimaris sp. nov. and Muricauda ruestringensis sp. nov, two marine members of the Flavobacteriaceae isolated from deep sea sediments of Western Pacific.</title>
        <authorList>
            <person name="Zhao S."/>
            <person name="Liu R."/>
        </authorList>
    </citation>
    <scope>NUCLEOTIDE SEQUENCE [LARGE SCALE GENOMIC DNA]</scope>
    <source>
        <strain evidence="1 2">BC31-3-A3</strain>
    </source>
</reference>
<dbReference type="InterPro" id="IPR015946">
    <property type="entry name" value="KH_dom-like_a/b"/>
</dbReference>
<dbReference type="Proteomes" id="UP000664807">
    <property type="component" value="Unassembled WGS sequence"/>
</dbReference>
<sequence>MGTNIFKHNKVEGENTATNPEELMAAAHAACYTMTLNYILTSKGVEVIQLETSCTITATSFEITNSNLELTAIIPDISEEDFKNYVEQAKEMCPVGKAYNLEISLYAHLSDNQIK</sequence>
<evidence type="ECO:0000313" key="2">
    <source>
        <dbReference type="Proteomes" id="UP000664807"/>
    </source>
</evidence>
<dbReference type="Pfam" id="PF02566">
    <property type="entry name" value="OsmC"/>
    <property type="match status" value="1"/>
</dbReference>
<keyword evidence="2" id="KW-1185">Reference proteome</keyword>
<dbReference type="PANTHER" id="PTHR42830">
    <property type="entry name" value="OSMOTICALLY INDUCIBLE FAMILY PROTEIN"/>
    <property type="match status" value="1"/>
</dbReference>
<dbReference type="NCBIfam" id="TIGR03562">
    <property type="entry name" value="osmo_induc_OsmC"/>
    <property type="match status" value="1"/>
</dbReference>
<dbReference type="Gene3D" id="3.30.300.20">
    <property type="match status" value="1"/>
</dbReference>
<accession>A0ABS3FAC7</accession>
<dbReference type="InterPro" id="IPR003718">
    <property type="entry name" value="OsmC/Ohr_fam"/>
</dbReference>
<protein>
    <submittedName>
        <fullName evidence="1">OsmC family peroxiredoxin</fullName>
    </submittedName>
</protein>
<name>A0ABS3FAC7_9FLAO</name>
<dbReference type="InterPro" id="IPR019904">
    <property type="entry name" value="Peroxiredoxin_OsmC"/>
</dbReference>
<dbReference type="InterPro" id="IPR052707">
    <property type="entry name" value="OsmC_Ohr_Peroxiredoxin"/>
</dbReference>
<proteinExistence type="predicted"/>
<gene>
    <name evidence="1" type="ORF">J0654_00500</name>
</gene>
<evidence type="ECO:0000313" key="1">
    <source>
        <dbReference type="EMBL" id="MBO0340097.1"/>
    </source>
</evidence>
<organism evidence="1 2">
    <name type="scientific">Flagellimonas profundi</name>
    <dbReference type="NCBI Taxonomy" id="2915620"/>
    <lineage>
        <taxon>Bacteria</taxon>
        <taxon>Pseudomonadati</taxon>
        <taxon>Bacteroidota</taxon>
        <taxon>Flavobacteriia</taxon>
        <taxon>Flavobacteriales</taxon>
        <taxon>Flavobacteriaceae</taxon>
        <taxon>Flagellimonas</taxon>
    </lineage>
</organism>
<dbReference type="PANTHER" id="PTHR42830:SF1">
    <property type="entry name" value="OSMOTICALLY INDUCIBLE FAMILY PROTEIN"/>
    <property type="match status" value="1"/>
</dbReference>